<evidence type="ECO:0000313" key="2">
    <source>
        <dbReference type="WBParaSite" id="ES5_v2.g26694.t1"/>
    </source>
</evidence>
<reference evidence="2" key="1">
    <citation type="submission" date="2022-11" db="UniProtKB">
        <authorList>
            <consortium name="WormBaseParasite"/>
        </authorList>
    </citation>
    <scope>IDENTIFICATION</scope>
</reference>
<protein>
    <submittedName>
        <fullName evidence="2">Uncharacterized protein</fullName>
    </submittedName>
</protein>
<dbReference type="WBParaSite" id="ES5_v2.g26694.t1">
    <property type="protein sequence ID" value="ES5_v2.g26694.t1"/>
    <property type="gene ID" value="ES5_v2.g26694"/>
</dbReference>
<name>A0AC34GAH5_9BILA</name>
<sequence>MAPLPVTVFLTAIFLGVIFAGSEAGVLDFKKLLNASENGVDVDEFAGLMDKFKFKNSNASDVRRRLGNFRKAKKNIEELRGRFKNAKFGVNKFSLMSTEEQQQFLGAMPAPPKPSTSTDETREKRSALDGLVSTVAPDAFDFRAYGKISPIRNQGQCGSCWAFTTAAVVESQYLLRFNQSLDLSEQNLVNCNSGAYKCNGGDVQNTLSYVKTNGITTETCMPYTAKNGTCTTGCESQKYYIGGYRNFGKVESTFPAQLYNYGPASMIFYVPKAFMSYSSGILDFPAAECMSNNIGMHGMVLVGYTADYWIAKNSW</sequence>
<organism evidence="1 2">
    <name type="scientific">Panagrolaimus sp. ES5</name>
    <dbReference type="NCBI Taxonomy" id="591445"/>
    <lineage>
        <taxon>Eukaryota</taxon>
        <taxon>Metazoa</taxon>
        <taxon>Ecdysozoa</taxon>
        <taxon>Nematoda</taxon>
        <taxon>Chromadorea</taxon>
        <taxon>Rhabditida</taxon>
        <taxon>Tylenchina</taxon>
        <taxon>Panagrolaimomorpha</taxon>
        <taxon>Panagrolaimoidea</taxon>
        <taxon>Panagrolaimidae</taxon>
        <taxon>Panagrolaimus</taxon>
    </lineage>
</organism>
<accession>A0AC34GAH5</accession>
<proteinExistence type="predicted"/>
<dbReference type="Proteomes" id="UP000887579">
    <property type="component" value="Unplaced"/>
</dbReference>
<evidence type="ECO:0000313" key="1">
    <source>
        <dbReference type="Proteomes" id="UP000887579"/>
    </source>
</evidence>